<feature type="compositionally biased region" description="Gly residues" evidence="2">
    <location>
        <begin position="268"/>
        <end position="290"/>
    </location>
</feature>
<evidence type="ECO:0000313" key="5">
    <source>
        <dbReference type="Proteomes" id="UP000254425"/>
    </source>
</evidence>
<dbReference type="Pfam" id="PF01261">
    <property type="entry name" value="AP_endonuc_2"/>
    <property type="match status" value="1"/>
</dbReference>
<evidence type="ECO:0000256" key="1">
    <source>
        <dbReference type="ARBA" id="ARBA00023235"/>
    </source>
</evidence>
<protein>
    <submittedName>
        <fullName evidence="4">Sugar phosphate isomerase/epimerase</fullName>
    </submittedName>
</protein>
<evidence type="ECO:0000259" key="3">
    <source>
        <dbReference type="Pfam" id="PF01261"/>
    </source>
</evidence>
<dbReference type="Proteomes" id="UP000254425">
    <property type="component" value="Chromosome"/>
</dbReference>
<dbReference type="PANTHER" id="PTHR43489">
    <property type="entry name" value="ISOMERASE"/>
    <property type="match status" value="1"/>
</dbReference>
<dbReference type="GO" id="GO:0016853">
    <property type="term" value="F:isomerase activity"/>
    <property type="evidence" value="ECO:0007669"/>
    <property type="project" value="UniProtKB-KW"/>
</dbReference>
<gene>
    <name evidence="4" type="ORF">DVA86_19755</name>
</gene>
<sequence>MFQIACQEQLLPGDTLQHKWEFAVAAGYDAIELRAKGDFHFRGRLPELRQAAADGVVMPTVCVDMLHFFGAFDEEPRRDAVAQLKSQLSVIAELGGRGAQTPASYGMFSRRLPPFTPPRTEDEDREVLLAGLTELGEHARREGVTLFLEPLNRYEDHMVNRLDQAAELIRTVGLDSVRIGIDSYHMNIEEADPPAAILGAAPYLGHAQVSDSNRLQPGAGHLDWPAWLGALDAAGYVGPLAVECRLGGDPEEAVRSIPPFLRRAGGAHVTGGSDGAGSDGAGSDGAGSDGAGRAAV</sequence>
<dbReference type="KEGG" id="sarm:DVA86_19755"/>
<dbReference type="RefSeq" id="WP_208880054.1">
    <property type="nucleotide sequence ID" value="NZ_CP031320.1"/>
</dbReference>
<organism evidence="4 5">
    <name type="scientific">Streptomyces armeniacus</name>
    <dbReference type="NCBI Taxonomy" id="83291"/>
    <lineage>
        <taxon>Bacteria</taxon>
        <taxon>Bacillati</taxon>
        <taxon>Actinomycetota</taxon>
        <taxon>Actinomycetes</taxon>
        <taxon>Kitasatosporales</taxon>
        <taxon>Streptomycetaceae</taxon>
        <taxon>Streptomyces</taxon>
    </lineage>
</organism>
<dbReference type="SUPFAM" id="SSF51658">
    <property type="entry name" value="Xylose isomerase-like"/>
    <property type="match status" value="1"/>
</dbReference>
<dbReference type="AlphaFoldDB" id="A0A345XSD6"/>
<dbReference type="PANTHER" id="PTHR43489:SF7">
    <property type="entry name" value="3-DEHYDRO-D-GULOSIDE 4-EPIMERASE-RELATED"/>
    <property type="match status" value="1"/>
</dbReference>
<keyword evidence="5" id="KW-1185">Reference proteome</keyword>
<dbReference type="InterPro" id="IPR036237">
    <property type="entry name" value="Xyl_isomerase-like_sf"/>
</dbReference>
<accession>A0A345XSD6</accession>
<evidence type="ECO:0000313" key="4">
    <source>
        <dbReference type="EMBL" id="AXK34552.1"/>
    </source>
</evidence>
<evidence type="ECO:0000256" key="2">
    <source>
        <dbReference type="SAM" id="MobiDB-lite"/>
    </source>
</evidence>
<feature type="region of interest" description="Disordered" evidence="2">
    <location>
        <begin position="265"/>
        <end position="296"/>
    </location>
</feature>
<feature type="domain" description="Xylose isomerase-like TIM barrel" evidence="3">
    <location>
        <begin position="21"/>
        <end position="263"/>
    </location>
</feature>
<dbReference type="InterPro" id="IPR050417">
    <property type="entry name" value="Sugar_Epim/Isomerase"/>
</dbReference>
<proteinExistence type="predicted"/>
<keyword evidence="1 4" id="KW-0413">Isomerase</keyword>
<dbReference type="Gene3D" id="3.20.20.150">
    <property type="entry name" value="Divalent-metal-dependent TIM barrel enzymes"/>
    <property type="match status" value="1"/>
</dbReference>
<name>A0A345XSD6_9ACTN</name>
<reference evidence="4 5" key="1">
    <citation type="submission" date="2018-07" db="EMBL/GenBank/DDBJ databases">
        <title>Draft genome of the type strain Streptomyces armeniacus ATCC 15676.</title>
        <authorList>
            <person name="Labana P."/>
            <person name="Gosse J.T."/>
            <person name="Boddy C.N."/>
        </authorList>
    </citation>
    <scope>NUCLEOTIDE SEQUENCE [LARGE SCALE GENOMIC DNA]</scope>
    <source>
        <strain evidence="4 5">ATCC 15676</strain>
    </source>
</reference>
<dbReference type="EMBL" id="CP031320">
    <property type="protein sequence ID" value="AXK34552.1"/>
    <property type="molecule type" value="Genomic_DNA"/>
</dbReference>
<dbReference type="InterPro" id="IPR013022">
    <property type="entry name" value="Xyl_isomerase-like_TIM-brl"/>
</dbReference>